<dbReference type="AlphaFoldDB" id="A0A813CZH4"/>
<gene>
    <name evidence="1" type="ORF">PGLA1383_LOCUS61</name>
</gene>
<dbReference type="EMBL" id="CAJNNV010000011">
    <property type="protein sequence ID" value="CAE8581028.1"/>
    <property type="molecule type" value="Genomic_DNA"/>
</dbReference>
<sequence length="329" mass="34626">MQTKVSHFSVDLDHAAYVPFPKETTASDAAWTTSMDSAGTGSLAGVDAEALQFVSKNLDTLLKAEVPSSNAEEEEHELRKQIVSLADKVIEAGSIVFAAQGWPQTADMESSVGATPEKAFQDVAAVSFMQGLRCHGLKVDAHFSVCGSPTPPEALSSEAQESQAVLREVATEAAAAALQLDVLGQVEADSDNLRKISHTTYKASEIAATESMFPGSEAGELAPFDITKTEVATEFLQGSETPGGVALFDFKIPEGSDAFGITKTEVATEFLQGSETPGEVALFDLKIPEGSDAFGITKTEVATEFLQGSETPGEVALFDLKIPEAAVSE</sequence>
<comment type="caution">
    <text evidence="1">The sequence shown here is derived from an EMBL/GenBank/DDBJ whole genome shotgun (WGS) entry which is preliminary data.</text>
</comment>
<evidence type="ECO:0000313" key="2">
    <source>
        <dbReference type="Proteomes" id="UP000654075"/>
    </source>
</evidence>
<name>A0A813CZH4_POLGL</name>
<reference evidence="1" key="1">
    <citation type="submission" date="2021-02" db="EMBL/GenBank/DDBJ databases">
        <authorList>
            <person name="Dougan E. K."/>
            <person name="Rhodes N."/>
            <person name="Thang M."/>
            <person name="Chan C."/>
        </authorList>
    </citation>
    <scope>NUCLEOTIDE SEQUENCE</scope>
</reference>
<evidence type="ECO:0000313" key="1">
    <source>
        <dbReference type="EMBL" id="CAE8581028.1"/>
    </source>
</evidence>
<keyword evidence="2" id="KW-1185">Reference proteome</keyword>
<proteinExistence type="predicted"/>
<organism evidence="1 2">
    <name type="scientific">Polarella glacialis</name>
    <name type="common">Dinoflagellate</name>
    <dbReference type="NCBI Taxonomy" id="89957"/>
    <lineage>
        <taxon>Eukaryota</taxon>
        <taxon>Sar</taxon>
        <taxon>Alveolata</taxon>
        <taxon>Dinophyceae</taxon>
        <taxon>Suessiales</taxon>
        <taxon>Suessiaceae</taxon>
        <taxon>Polarella</taxon>
    </lineage>
</organism>
<protein>
    <submittedName>
        <fullName evidence="1">Uncharacterized protein</fullName>
    </submittedName>
</protein>
<accession>A0A813CZH4</accession>
<dbReference type="Proteomes" id="UP000654075">
    <property type="component" value="Unassembled WGS sequence"/>
</dbReference>